<dbReference type="AlphaFoldDB" id="A0A1E5L6N6"/>
<dbReference type="Gene3D" id="1.10.10.10">
    <property type="entry name" value="Winged helix-like DNA-binding domain superfamily/Winged helix DNA-binding domain"/>
    <property type="match status" value="1"/>
</dbReference>
<evidence type="ECO:0000313" key="6">
    <source>
        <dbReference type="Proteomes" id="UP000095255"/>
    </source>
</evidence>
<comment type="function">
    <text evidence="2 3">Might take part in the signal recognition particle (SRP) pathway. This is inferred from the conservation of its genetic proximity to ftsY/ffh. May be a regulatory protein.</text>
</comment>
<dbReference type="EMBL" id="MJAT01000012">
    <property type="protein sequence ID" value="OEH85786.1"/>
    <property type="molecule type" value="Genomic_DNA"/>
</dbReference>
<sequence length="113" mass="13473">MLEKTTRVNLLYDFYGSLLSDKQRDFFELYYHDDWSLGEISEKYEISRQGVYDNLRRSVRSLEEYEEKLGLYQEDLRKTAILETIEDCINQTGLDPSDKDKLIVLMKSLQMND</sequence>
<reference evidence="5 6" key="1">
    <citation type="submission" date="2016-09" db="EMBL/GenBank/DDBJ databases">
        <title>Desulfuribacillus arsenicus sp. nov., an obligately anaerobic, dissimilatory arsenic- and antimonate-reducing bacterium isolated from anoxic sediments.</title>
        <authorList>
            <person name="Abin C.A."/>
            <person name="Hollibaugh J.T."/>
        </authorList>
    </citation>
    <scope>NUCLEOTIDE SEQUENCE [LARGE SCALE GENOMIC DNA]</scope>
    <source>
        <strain evidence="5 6">MLFW-2</strain>
    </source>
</reference>
<dbReference type="NCBIfam" id="NF045758">
    <property type="entry name" value="YlxM"/>
    <property type="match status" value="1"/>
</dbReference>
<evidence type="ECO:0000256" key="1">
    <source>
        <dbReference type="ARBA" id="ARBA00008720"/>
    </source>
</evidence>
<keyword evidence="4" id="KW-0175">Coiled coil</keyword>
<dbReference type="Pfam" id="PF04297">
    <property type="entry name" value="UPF0122"/>
    <property type="match status" value="1"/>
</dbReference>
<dbReference type="HAMAP" id="MF_00245">
    <property type="entry name" value="UPF0122"/>
    <property type="match status" value="1"/>
</dbReference>
<dbReference type="InterPro" id="IPR007394">
    <property type="entry name" value="UPF0122"/>
</dbReference>
<evidence type="ECO:0000256" key="3">
    <source>
        <dbReference type="HAMAP-Rule" id="MF_00245"/>
    </source>
</evidence>
<feature type="coiled-coil region" evidence="4">
    <location>
        <begin position="55"/>
        <end position="82"/>
    </location>
</feature>
<dbReference type="RefSeq" id="WP_069701869.1">
    <property type="nucleotide sequence ID" value="NZ_MJAT01000012.1"/>
</dbReference>
<protein>
    <recommendedName>
        <fullName evidence="3">UPF0122 protein BHU72_03110</fullName>
    </recommendedName>
</protein>
<comment type="similarity">
    <text evidence="1 3">Belongs to the UPF0122 family.</text>
</comment>
<name>A0A1E5L6N6_9FIRM</name>
<dbReference type="InterPro" id="IPR054831">
    <property type="entry name" value="UPF0122_fam_protein"/>
</dbReference>
<evidence type="ECO:0000256" key="4">
    <source>
        <dbReference type="SAM" id="Coils"/>
    </source>
</evidence>
<evidence type="ECO:0000256" key="2">
    <source>
        <dbReference type="ARBA" id="ARBA00024764"/>
    </source>
</evidence>
<proteinExistence type="inferred from homology"/>
<dbReference type="PANTHER" id="PTHR40083:SF1">
    <property type="entry name" value="UPF0122 PROTEIN YLXM"/>
    <property type="match status" value="1"/>
</dbReference>
<comment type="caution">
    <text evidence="5">The sequence shown here is derived from an EMBL/GenBank/DDBJ whole genome shotgun (WGS) entry which is preliminary data.</text>
</comment>
<evidence type="ECO:0000313" key="5">
    <source>
        <dbReference type="EMBL" id="OEH85786.1"/>
    </source>
</evidence>
<dbReference type="STRING" id="1390249.BHU72_03110"/>
<gene>
    <name evidence="5" type="ORF">BHU72_03110</name>
</gene>
<organism evidence="5 6">
    <name type="scientific">Desulfuribacillus stibiiarsenatis</name>
    <dbReference type="NCBI Taxonomy" id="1390249"/>
    <lineage>
        <taxon>Bacteria</taxon>
        <taxon>Bacillati</taxon>
        <taxon>Bacillota</taxon>
        <taxon>Desulfuribacillia</taxon>
        <taxon>Desulfuribacillales</taxon>
        <taxon>Desulfuribacillaceae</taxon>
        <taxon>Desulfuribacillus</taxon>
    </lineage>
</organism>
<dbReference type="InterPro" id="IPR036388">
    <property type="entry name" value="WH-like_DNA-bd_sf"/>
</dbReference>
<dbReference type="PANTHER" id="PTHR40083">
    <property type="entry name" value="UPF0122 PROTEIN CBO2450/CLC_2298"/>
    <property type="match status" value="1"/>
</dbReference>
<dbReference type="SUPFAM" id="SSF88659">
    <property type="entry name" value="Sigma3 and sigma4 domains of RNA polymerase sigma factors"/>
    <property type="match status" value="1"/>
</dbReference>
<dbReference type="Proteomes" id="UP000095255">
    <property type="component" value="Unassembled WGS sequence"/>
</dbReference>
<accession>A0A1E5L6N6</accession>
<dbReference type="OrthoDB" id="6392at2"/>
<dbReference type="InterPro" id="IPR013324">
    <property type="entry name" value="RNA_pol_sigma_r3/r4-like"/>
</dbReference>
<keyword evidence="6" id="KW-1185">Reference proteome</keyword>